<feature type="region of interest" description="Disordered" evidence="1">
    <location>
        <begin position="1"/>
        <end position="40"/>
    </location>
</feature>
<proteinExistence type="predicted"/>
<dbReference type="AlphaFoldDB" id="A0A9P5Y7G4"/>
<comment type="caution">
    <text evidence="2">The sequence shown here is derived from an EMBL/GenBank/DDBJ whole genome shotgun (WGS) entry which is preliminary data.</text>
</comment>
<evidence type="ECO:0000313" key="2">
    <source>
        <dbReference type="EMBL" id="KAF9463663.1"/>
    </source>
</evidence>
<dbReference type="OrthoDB" id="5392716at2759"/>
<protein>
    <submittedName>
        <fullName evidence="2">Uncharacterized protein</fullName>
    </submittedName>
</protein>
<sequence length="152" mass="17376">MPAIRSNAPGSSKSHIPPKNNNPKGKNQHKDCPPSDDPRIPEILTAYHRRNITDRKRLSKLLRDDHGIIMSESTIARRKRELGLRASGRTTSELADSVKRQLVKDQMDKDRTGRIGAKTVKLRIFEETGIDLTRDWIRNEMRLLAPDEFASR</sequence>
<reference evidence="2" key="1">
    <citation type="submission" date="2020-11" db="EMBL/GenBank/DDBJ databases">
        <authorList>
            <consortium name="DOE Joint Genome Institute"/>
            <person name="Ahrendt S."/>
            <person name="Riley R."/>
            <person name="Andreopoulos W."/>
            <person name="Labutti K."/>
            <person name="Pangilinan J."/>
            <person name="Ruiz-Duenas F.J."/>
            <person name="Barrasa J.M."/>
            <person name="Sanchez-Garcia M."/>
            <person name="Camarero S."/>
            <person name="Miyauchi S."/>
            <person name="Serrano A."/>
            <person name="Linde D."/>
            <person name="Babiker R."/>
            <person name="Drula E."/>
            <person name="Ayuso-Fernandez I."/>
            <person name="Pacheco R."/>
            <person name="Padilla G."/>
            <person name="Ferreira P."/>
            <person name="Barriuso J."/>
            <person name="Kellner H."/>
            <person name="Castanera R."/>
            <person name="Alfaro M."/>
            <person name="Ramirez L."/>
            <person name="Pisabarro A.G."/>
            <person name="Kuo A."/>
            <person name="Tritt A."/>
            <person name="Lipzen A."/>
            <person name="He G."/>
            <person name="Yan M."/>
            <person name="Ng V."/>
            <person name="Cullen D."/>
            <person name="Martin F."/>
            <person name="Rosso M.-N."/>
            <person name="Henrissat B."/>
            <person name="Hibbett D."/>
            <person name="Martinez A.T."/>
            <person name="Grigoriev I.V."/>
        </authorList>
    </citation>
    <scope>NUCLEOTIDE SEQUENCE</scope>
    <source>
        <strain evidence="2">CBS 247.69</strain>
    </source>
</reference>
<dbReference type="EMBL" id="MU150260">
    <property type="protein sequence ID" value="KAF9463663.1"/>
    <property type="molecule type" value="Genomic_DNA"/>
</dbReference>
<keyword evidence="3" id="KW-1185">Reference proteome</keyword>
<evidence type="ECO:0000256" key="1">
    <source>
        <dbReference type="SAM" id="MobiDB-lite"/>
    </source>
</evidence>
<feature type="non-terminal residue" evidence="2">
    <location>
        <position position="152"/>
    </location>
</feature>
<evidence type="ECO:0000313" key="3">
    <source>
        <dbReference type="Proteomes" id="UP000807353"/>
    </source>
</evidence>
<name>A0A9P5Y7G4_9AGAR</name>
<feature type="compositionally biased region" description="Basic and acidic residues" evidence="1">
    <location>
        <begin position="28"/>
        <end position="40"/>
    </location>
</feature>
<accession>A0A9P5Y7G4</accession>
<dbReference type="Proteomes" id="UP000807353">
    <property type="component" value="Unassembled WGS sequence"/>
</dbReference>
<organism evidence="2 3">
    <name type="scientific">Collybia nuda</name>
    <dbReference type="NCBI Taxonomy" id="64659"/>
    <lineage>
        <taxon>Eukaryota</taxon>
        <taxon>Fungi</taxon>
        <taxon>Dikarya</taxon>
        <taxon>Basidiomycota</taxon>
        <taxon>Agaricomycotina</taxon>
        <taxon>Agaricomycetes</taxon>
        <taxon>Agaricomycetidae</taxon>
        <taxon>Agaricales</taxon>
        <taxon>Tricholomatineae</taxon>
        <taxon>Clitocybaceae</taxon>
        <taxon>Collybia</taxon>
    </lineage>
</organism>
<gene>
    <name evidence="2" type="ORF">BDZ94DRAFT_1163569</name>
</gene>